<protein>
    <submittedName>
        <fullName evidence="3">Tetratricopeptide repeat-containing protein</fullName>
    </submittedName>
</protein>
<keyword evidence="4" id="KW-1185">Reference proteome</keyword>
<dbReference type="EMBL" id="FZPD01000005">
    <property type="protein sequence ID" value="SNT27195.1"/>
    <property type="molecule type" value="Genomic_DNA"/>
</dbReference>
<dbReference type="InterPro" id="IPR019734">
    <property type="entry name" value="TPR_rpt"/>
</dbReference>
<dbReference type="Gene3D" id="1.25.40.10">
    <property type="entry name" value="Tetratricopeptide repeat domain"/>
    <property type="match status" value="1"/>
</dbReference>
<feature type="compositionally biased region" description="Basic and acidic residues" evidence="2">
    <location>
        <begin position="154"/>
        <end position="177"/>
    </location>
</feature>
<dbReference type="RefSeq" id="WP_089357769.1">
    <property type="nucleotide sequence ID" value="NZ_FZPD01000005.1"/>
</dbReference>
<feature type="region of interest" description="Disordered" evidence="2">
    <location>
        <begin position="142"/>
        <end position="270"/>
    </location>
</feature>
<dbReference type="Pfam" id="PF13181">
    <property type="entry name" value="TPR_8"/>
    <property type="match status" value="2"/>
</dbReference>
<feature type="compositionally biased region" description="Basic and acidic residues" evidence="2">
    <location>
        <begin position="189"/>
        <end position="207"/>
    </location>
</feature>
<evidence type="ECO:0000256" key="2">
    <source>
        <dbReference type="SAM" id="MobiDB-lite"/>
    </source>
</evidence>
<dbReference type="PROSITE" id="PS50005">
    <property type="entry name" value="TPR"/>
    <property type="match status" value="1"/>
</dbReference>
<evidence type="ECO:0000256" key="1">
    <source>
        <dbReference type="PROSITE-ProRule" id="PRU00339"/>
    </source>
</evidence>
<feature type="repeat" description="TPR" evidence="1">
    <location>
        <begin position="92"/>
        <end position="125"/>
    </location>
</feature>
<dbReference type="InterPro" id="IPR011990">
    <property type="entry name" value="TPR-like_helical_dom_sf"/>
</dbReference>
<accession>A0A239LA90</accession>
<evidence type="ECO:0000313" key="3">
    <source>
        <dbReference type="EMBL" id="SNT27195.1"/>
    </source>
</evidence>
<name>A0A239LA90_EKHLU</name>
<keyword evidence="1" id="KW-0802">TPR repeat</keyword>
<organism evidence="3 4">
    <name type="scientific">Ekhidna lutea</name>
    <dbReference type="NCBI Taxonomy" id="447679"/>
    <lineage>
        <taxon>Bacteria</taxon>
        <taxon>Pseudomonadati</taxon>
        <taxon>Bacteroidota</taxon>
        <taxon>Cytophagia</taxon>
        <taxon>Cytophagales</taxon>
        <taxon>Reichenbachiellaceae</taxon>
        <taxon>Ekhidna</taxon>
    </lineage>
</organism>
<dbReference type="AlphaFoldDB" id="A0A239LA90"/>
<dbReference type="OrthoDB" id="597471at2"/>
<dbReference type="Proteomes" id="UP000198393">
    <property type="component" value="Unassembled WGS sequence"/>
</dbReference>
<evidence type="ECO:0000313" key="4">
    <source>
        <dbReference type="Proteomes" id="UP000198393"/>
    </source>
</evidence>
<gene>
    <name evidence="3" type="ORF">SAMN05421640_3085</name>
</gene>
<feature type="compositionally biased region" description="Low complexity" evidence="2">
    <location>
        <begin position="142"/>
        <end position="153"/>
    </location>
</feature>
<sequence>MKFLLIILALVITDPKEIAKVNTLKKQAEEAYLNGDYEDAIDKYTMLHDSLDIEDAAVQLNLAHSYYHLGDTSGAKNNYNKVFTSSNNKLKSIALQQLGVMNKDAGRLEEALQQLKSAIKADPTNQKARYNYEVVKKLLQEQEQQQQNQQNQDQENKDGEEQQEQQNKDEQEKKDGDQENQENQNGEQDQEKSDEQKEQEEQQKQDQQEGEEQEQEKSQDQITKEKLEEMGISEEKARQLLEAMRQSEIKYLQHQRRKPTKRPPSGKPDW</sequence>
<reference evidence="3 4" key="1">
    <citation type="submission" date="2017-06" db="EMBL/GenBank/DDBJ databases">
        <authorList>
            <person name="Kim H.J."/>
            <person name="Triplett B.A."/>
        </authorList>
    </citation>
    <scope>NUCLEOTIDE SEQUENCE [LARGE SCALE GENOMIC DNA]</scope>
    <source>
        <strain evidence="3 4">DSM 19307</strain>
    </source>
</reference>
<dbReference type="SMART" id="SM00028">
    <property type="entry name" value="TPR"/>
    <property type="match status" value="3"/>
</dbReference>
<dbReference type="SUPFAM" id="SSF48452">
    <property type="entry name" value="TPR-like"/>
    <property type="match status" value="1"/>
</dbReference>
<proteinExistence type="predicted"/>
<feature type="compositionally biased region" description="Basic and acidic residues" evidence="2">
    <location>
        <begin position="215"/>
        <end position="239"/>
    </location>
</feature>